<evidence type="ECO:0000256" key="1">
    <source>
        <dbReference type="ARBA" id="ARBA00022630"/>
    </source>
</evidence>
<dbReference type="SUPFAM" id="SSF51905">
    <property type="entry name" value="FAD/NAD(P)-binding domain"/>
    <property type="match status" value="1"/>
</dbReference>
<evidence type="ECO:0000313" key="5">
    <source>
        <dbReference type="EMBL" id="ELZ48020.1"/>
    </source>
</evidence>
<dbReference type="Proteomes" id="UP000011586">
    <property type="component" value="Unassembled WGS sequence"/>
</dbReference>
<dbReference type="RefSeq" id="WP_008440610.1">
    <property type="nucleotide sequence ID" value="NZ_AOJK01000010.1"/>
</dbReference>
<evidence type="ECO:0000313" key="6">
    <source>
        <dbReference type="Proteomes" id="UP000011586"/>
    </source>
</evidence>
<dbReference type="Gene3D" id="3.50.50.60">
    <property type="entry name" value="FAD/NAD(P)-binding domain"/>
    <property type="match status" value="1"/>
</dbReference>
<dbReference type="AlphaFoldDB" id="M0EJX0"/>
<dbReference type="PRINTS" id="PR00368">
    <property type="entry name" value="FADPNR"/>
</dbReference>
<dbReference type="EMBL" id="AOJK01000010">
    <property type="protein sequence ID" value="ELZ48020.1"/>
    <property type="molecule type" value="Genomic_DNA"/>
</dbReference>
<dbReference type="InterPro" id="IPR050097">
    <property type="entry name" value="Ferredoxin-NADP_redctase_2"/>
</dbReference>
<dbReference type="PATRIC" id="fig|1227465.4.peg.391"/>
<evidence type="ECO:0000259" key="4">
    <source>
        <dbReference type="Pfam" id="PF00890"/>
    </source>
</evidence>
<evidence type="ECO:0000256" key="2">
    <source>
        <dbReference type="ARBA" id="ARBA00023002"/>
    </source>
</evidence>
<protein>
    <submittedName>
        <fullName evidence="5">Thioredoxin reductase-like protein</fullName>
    </submittedName>
</protein>
<keyword evidence="6" id="KW-1185">Reference proteome</keyword>
<proteinExistence type="predicted"/>
<reference evidence="5 6" key="1">
    <citation type="journal article" date="2014" name="PLoS Genet.">
        <title>Phylogenetically driven sequencing of extremely halophilic archaea reveals strategies for static and dynamic osmo-response.</title>
        <authorList>
            <person name="Becker E.A."/>
            <person name="Seitzer P.M."/>
            <person name="Tritt A."/>
            <person name="Larsen D."/>
            <person name="Krusor M."/>
            <person name="Yao A.I."/>
            <person name="Wu D."/>
            <person name="Madern D."/>
            <person name="Eisen J.A."/>
            <person name="Darling A.E."/>
            <person name="Facciotti M.T."/>
        </authorList>
    </citation>
    <scope>NUCLEOTIDE SEQUENCE [LARGE SCALE GENOMIC DNA]</scope>
    <source>
        <strain evidence="5 6">DSM 19288</strain>
    </source>
</reference>
<feature type="region of interest" description="Disordered" evidence="3">
    <location>
        <begin position="257"/>
        <end position="287"/>
    </location>
</feature>
<dbReference type="OrthoDB" id="341719at2157"/>
<dbReference type="PRINTS" id="PR00469">
    <property type="entry name" value="PNDRDTASEII"/>
</dbReference>
<accession>M0EJX0</accession>
<dbReference type="Pfam" id="PF00890">
    <property type="entry name" value="FAD_binding_2"/>
    <property type="match status" value="1"/>
</dbReference>
<dbReference type="InterPro" id="IPR003953">
    <property type="entry name" value="FAD-dep_OxRdtase_2_FAD-bd"/>
</dbReference>
<comment type="caution">
    <text evidence="5">The sequence shown here is derived from an EMBL/GenBank/DDBJ whole genome shotgun (WGS) entry which is preliminary data.</text>
</comment>
<keyword evidence="1" id="KW-0285">Flavoprotein</keyword>
<evidence type="ECO:0000256" key="3">
    <source>
        <dbReference type="SAM" id="MobiDB-lite"/>
    </source>
</evidence>
<feature type="domain" description="FAD-dependent oxidoreductase 2 FAD-binding" evidence="4">
    <location>
        <begin position="34"/>
        <end position="65"/>
    </location>
</feature>
<dbReference type="InterPro" id="IPR036188">
    <property type="entry name" value="FAD/NAD-bd_sf"/>
</dbReference>
<keyword evidence="2" id="KW-0560">Oxidoreductase</keyword>
<dbReference type="STRING" id="1227465.C463_01996"/>
<gene>
    <name evidence="5" type="ORF">C463_01996</name>
</gene>
<sequence>MRARESAFAVGNATRDRRPYLVSAASTGMDPNRDVVVIGGGVAGLSAAVYTARQELDTLVVDPGGSILRRNARLENVPGFPLGVDARRFLDLLGEQAETAGADRLDARVTRISLVDPDSGEDGGDDPDDASDDARFVVATDGDDRIRARHVVAATKNEVGYLEALDGVGIVDRGKTYVDADERGRTGVDGLYAAGRLARKPHQAAVCAGHGAEVAVTLLEEADVPFYHDWVAPKGYFTDRDREVPPGCEEIDAAERREREAAALDATRDRFAEPHPDPQETHPSLEE</sequence>
<dbReference type="PANTHER" id="PTHR48105">
    <property type="entry name" value="THIOREDOXIN REDUCTASE 1-RELATED-RELATED"/>
    <property type="match status" value="1"/>
</dbReference>
<organism evidence="5 6">
    <name type="scientific">Halorubrum californiense DSM 19288</name>
    <dbReference type="NCBI Taxonomy" id="1227465"/>
    <lineage>
        <taxon>Archaea</taxon>
        <taxon>Methanobacteriati</taxon>
        <taxon>Methanobacteriota</taxon>
        <taxon>Stenosarchaea group</taxon>
        <taxon>Halobacteria</taxon>
        <taxon>Halobacteriales</taxon>
        <taxon>Haloferacaceae</taxon>
        <taxon>Halorubrum</taxon>
    </lineage>
</organism>
<name>M0EJX0_9EURY</name>
<dbReference type="GO" id="GO:0016491">
    <property type="term" value="F:oxidoreductase activity"/>
    <property type="evidence" value="ECO:0007669"/>
    <property type="project" value="UniProtKB-KW"/>
</dbReference>